<dbReference type="AlphaFoldDB" id="A0A9D4UWM3"/>
<sequence length="66" mass="7493">MDTSEAVIKIGPLHSGITKKQPQRRAQRLRKEKAIEKALSTMDKSQEKSQKIQLKSTRVLSVKGLY</sequence>
<evidence type="ECO:0000313" key="2">
    <source>
        <dbReference type="Proteomes" id="UP000886520"/>
    </source>
</evidence>
<dbReference type="EMBL" id="JABFUD020000009">
    <property type="protein sequence ID" value="KAI5075224.1"/>
    <property type="molecule type" value="Genomic_DNA"/>
</dbReference>
<dbReference type="OrthoDB" id="1930685at2759"/>
<reference evidence="1" key="1">
    <citation type="submission" date="2021-01" db="EMBL/GenBank/DDBJ databases">
        <title>Adiantum capillus-veneris genome.</title>
        <authorList>
            <person name="Fang Y."/>
            <person name="Liao Q."/>
        </authorList>
    </citation>
    <scope>NUCLEOTIDE SEQUENCE</scope>
    <source>
        <strain evidence="1">H3</strain>
        <tissue evidence="1">Leaf</tissue>
    </source>
</reference>
<gene>
    <name evidence="1" type="ORF">GOP47_0009300</name>
</gene>
<keyword evidence="2" id="KW-1185">Reference proteome</keyword>
<dbReference type="Proteomes" id="UP000886520">
    <property type="component" value="Chromosome 9"/>
</dbReference>
<comment type="caution">
    <text evidence="1">The sequence shown here is derived from an EMBL/GenBank/DDBJ whole genome shotgun (WGS) entry which is preliminary data.</text>
</comment>
<accession>A0A9D4UWM3</accession>
<proteinExistence type="predicted"/>
<name>A0A9D4UWM3_ADICA</name>
<organism evidence="1 2">
    <name type="scientific">Adiantum capillus-veneris</name>
    <name type="common">Maidenhair fern</name>
    <dbReference type="NCBI Taxonomy" id="13818"/>
    <lineage>
        <taxon>Eukaryota</taxon>
        <taxon>Viridiplantae</taxon>
        <taxon>Streptophyta</taxon>
        <taxon>Embryophyta</taxon>
        <taxon>Tracheophyta</taxon>
        <taxon>Polypodiopsida</taxon>
        <taxon>Polypodiidae</taxon>
        <taxon>Polypodiales</taxon>
        <taxon>Pteridineae</taxon>
        <taxon>Pteridaceae</taxon>
        <taxon>Vittarioideae</taxon>
        <taxon>Adiantum</taxon>
    </lineage>
</organism>
<protein>
    <submittedName>
        <fullName evidence="1">Uncharacterized protein</fullName>
    </submittedName>
</protein>
<evidence type="ECO:0000313" key="1">
    <source>
        <dbReference type="EMBL" id="KAI5075224.1"/>
    </source>
</evidence>